<comment type="caution">
    <text evidence="1">The sequence shown here is derived from an EMBL/GenBank/DDBJ whole genome shotgun (WGS) entry which is preliminary data.</text>
</comment>
<dbReference type="EMBL" id="CM047909">
    <property type="protein sequence ID" value="KAJ0078966.1"/>
    <property type="molecule type" value="Genomic_DNA"/>
</dbReference>
<reference evidence="2" key="1">
    <citation type="journal article" date="2023" name="G3 (Bethesda)">
        <title>Genome assembly and association tests identify interacting loci associated with vigor, precocity, and sex in interspecific pistachio rootstocks.</title>
        <authorList>
            <person name="Palmer W."/>
            <person name="Jacygrad E."/>
            <person name="Sagayaradj S."/>
            <person name="Cavanaugh K."/>
            <person name="Han R."/>
            <person name="Bertier L."/>
            <person name="Beede B."/>
            <person name="Kafkas S."/>
            <person name="Golino D."/>
            <person name="Preece J."/>
            <person name="Michelmore R."/>
        </authorList>
    </citation>
    <scope>NUCLEOTIDE SEQUENCE [LARGE SCALE GENOMIC DNA]</scope>
</reference>
<proteinExistence type="predicted"/>
<accession>A0ACC0ZXR9</accession>
<dbReference type="Proteomes" id="UP001164250">
    <property type="component" value="Chromosome 13"/>
</dbReference>
<organism evidence="1 2">
    <name type="scientific">Pistacia atlantica</name>
    <dbReference type="NCBI Taxonomy" id="434234"/>
    <lineage>
        <taxon>Eukaryota</taxon>
        <taxon>Viridiplantae</taxon>
        <taxon>Streptophyta</taxon>
        <taxon>Embryophyta</taxon>
        <taxon>Tracheophyta</taxon>
        <taxon>Spermatophyta</taxon>
        <taxon>Magnoliopsida</taxon>
        <taxon>eudicotyledons</taxon>
        <taxon>Gunneridae</taxon>
        <taxon>Pentapetalae</taxon>
        <taxon>rosids</taxon>
        <taxon>malvids</taxon>
        <taxon>Sapindales</taxon>
        <taxon>Anacardiaceae</taxon>
        <taxon>Pistacia</taxon>
    </lineage>
</organism>
<sequence>MSNFLALFSCQSMGKMALPFEPLTHTFQDVQHYINTPSAMRKHGCARKKLQLLSDITGAVRPGVLTALMGVSGAGKTTLLDVLAGRKTSGYIKGEIKINCYPKVQETFARISGYCEQNDVHSPQITIEESLLFLCGCVWLLRLTRKLKLVSGLSVEQRKRLTIAMELDANPSIIFMDEPTTGLDARSAAILMQAVKNVANTGRTITCTIHQVLTYWKLDSFEIWWAHNLLGPLGQHSSKVIEYFEGIPGSSKIRDNYNLATWMLEVTSATAEEQQCNGKTLEYSPSWFKRSAVSIILHAKWLETIQILPVEAKLSYWRSPSYNLTRLLHTFVASLIFGVVYCNQGQELNNQQNIFNILGSMCGTVIFFGASNCLSVLPYVTTERTVSNRERFAGMYSPWTYALAQHIPRWWVWFYYLMPTSWTINGMLTSQYGDTDENSCIRQVKKVAAFLKDYFGFHHDHLALSAVALAIYPIAFAFLFAYQAVELSA</sequence>
<evidence type="ECO:0000313" key="2">
    <source>
        <dbReference type="Proteomes" id="UP001164250"/>
    </source>
</evidence>
<keyword evidence="2" id="KW-1185">Reference proteome</keyword>
<protein>
    <submittedName>
        <fullName evidence="1">Uncharacterized protein</fullName>
    </submittedName>
</protein>
<evidence type="ECO:0000313" key="1">
    <source>
        <dbReference type="EMBL" id="KAJ0078966.1"/>
    </source>
</evidence>
<name>A0ACC0ZXR9_9ROSI</name>
<gene>
    <name evidence="1" type="ORF">Patl1_23927</name>
</gene>